<dbReference type="Gene3D" id="3.40.50.300">
    <property type="entry name" value="P-loop containing nucleotide triphosphate hydrolases"/>
    <property type="match status" value="1"/>
</dbReference>
<dbReference type="SUPFAM" id="SSF52540">
    <property type="entry name" value="P-loop containing nucleoside triphosphate hydrolases"/>
    <property type="match status" value="1"/>
</dbReference>
<name>D8LJX5_ECTSI</name>
<gene>
    <name evidence="5" type="ORF">Esi_0028_0011</name>
</gene>
<dbReference type="eggNOG" id="KOG1584">
    <property type="taxonomic scope" value="Eukaryota"/>
</dbReference>
<dbReference type="InterPro" id="IPR000863">
    <property type="entry name" value="Sulfotransferase_dom"/>
</dbReference>
<evidence type="ECO:0000256" key="2">
    <source>
        <dbReference type="ARBA" id="ARBA00022679"/>
    </source>
</evidence>
<dbReference type="OMA" id="MVESCHQ"/>
<evidence type="ECO:0000256" key="3">
    <source>
        <dbReference type="SAM" id="MobiDB-lite"/>
    </source>
</evidence>
<comment type="similarity">
    <text evidence="1">Belongs to the sulfotransferase 1 family.</text>
</comment>
<dbReference type="STRING" id="2880.D8LJX5"/>
<feature type="compositionally biased region" description="Low complexity" evidence="3">
    <location>
        <begin position="7"/>
        <end position="16"/>
    </location>
</feature>
<proteinExistence type="inferred from homology"/>
<feature type="domain" description="Sulfotransferase" evidence="4">
    <location>
        <begin position="77"/>
        <end position="330"/>
    </location>
</feature>
<dbReference type="EMBL" id="FN649741">
    <property type="protein sequence ID" value="CBN74444.1"/>
    <property type="molecule type" value="Genomic_DNA"/>
</dbReference>
<keyword evidence="2 5" id="KW-0808">Transferase</keyword>
<dbReference type="InParanoid" id="D8LJX5"/>
<dbReference type="Proteomes" id="UP000002630">
    <property type="component" value="Linkage Group LG16"/>
</dbReference>
<evidence type="ECO:0000256" key="1">
    <source>
        <dbReference type="ARBA" id="ARBA00005771"/>
    </source>
</evidence>
<reference evidence="5 6" key="1">
    <citation type="journal article" date="2010" name="Nature">
        <title>The Ectocarpus genome and the independent evolution of multicellularity in brown algae.</title>
        <authorList>
            <person name="Cock J.M."/>
            <person name="Sterck L."/>
            <person name="Rouze P."/>
            <person name="Scornet D."/>
            <person name="Allen A.E."/>
            <person name="Amoutzias G."/>
            <person name="Anthouard V."/>
            <person name="Artiguenave F."/>
            <person name="Aury J.M."/>
            <person name="Badger J.H."/>
            <person name="Beszteri B."/>
            <person name="Billiau K."/>
            <person name="Bonnet E."/>
            <person name="Bothwell J.H."/>
            <person name="Bowler C."/>
            <person name="Boyen C."/>
            <person name="Brownlee C."/>
            <person name="Carrano C.J."/>
            <person name="Charrier B."/>
            <person name="Cho G.Y."/>
            <person name="Coelho S.M."/>
            <person name="Collen J."/>
            <person name="Corre E."/>
            <person name="Da Silva C."/>
            <person name="Delage L."/>
            <person name="Delaroque N."/>
            <person name="Dittami S.M."/>
            <person name="Doulbeau S."/>
            <person name="Elias M."/>
            <person name="Farnham G."/>
            <person name="Gachon C.M."/>
            <person name="Gschloessl B."/>
            <person name="Heesch S."/>
            <person name="Jabbari K."/>
            <person name="Jubin C."/>
            <person name="Kawai H."/>
            <person name="Kimura K."/>
            <person name="Kloareg B."/>
            <person name="Kupper F.C."/>
            <person name="Lang D."/>
            <person name="Le Bail A."/>
            <person name="Leblanc C."/>
            <person name="Lerouge P."/>
            <person name="Lohr M."/>
            <person name="Lopez P.J."/>
            <person name="Martens C."/>
            <person name="Maumus F."/>
            <person name="Michel G."/>
            <person name="Miranda-Saavedra D."/>
            <person name="Morales J."/>
            <person name="Moreau H."/>
            <person name="Motomura T."/>
            <person name="Nagasato C."/>
            <person name="Napoli C.A."/>
            <person name="Nelson D.R."/>
            <person name="Nyvall-Collen P."/>
            <person name="Peters A.F."/>
            <person name="Pommier C."/>
            <person name="Potin P."/>
            <person name="Poulain J."/>
            <person name="Quesneville H."/>
            <person name="Read B."/>
            <person name="Rensing S.A."/>
            <person name="Ritter A."/>
            <person name="Rousvoal S."/>
            <person name="Samanta M."/>
            <person name="Samson G."/>
            <person name="Schroeder D.C."/>
            <person name="Segurens B."/>
            <person name="Strittmatter M."/>
            <person name="Tonon T."/>
            <person name="Tregear J.W."/>
            <person name="Valentin K."/>
            <person name="von Dassow P."/>
            <person name="Yamagishi T."/>
            <person name="Van de Peer Y."/>
            <person name="Wincker P."/>
        </authorList>
    </citation>
    <scope>NUCLEOTIDE SEQUENCE [LARGE SCALE GENOMIC DNA]</scope>
    <source>
        <strain evidence="6">Ec32 / CCAP1310/4</strain>
    </source>
</reference>
<protein>
    <submittedName>
        <fullName evidence="5">Aryl sulfotransferase, C-terminal Aryl sulfotransferase, N-terminal</fullName>
        <ecNumber evidence="5">2.8.2.1</ecNumber>
    </submittedName>
</protein>
<keyword evidence="6" id="KW-1185">Reference proteome</keyword>
<dbReference type="InterPro" id="IPR027417">
    <property type="entry name" value="P-loop_NTPase"/>
</dbReference>
<dbReference type="Pfam" id="PF00685">
    <property type="entry name" value="Sulfotransfer_1"/>
    <property type="match status" value="1"/>
</dbReference>
<evidence type="ECO:0000259" key="4">
    <source>
        <dbReference type="Pfam" id="PF00685"/>
    </source>
</evidence>
<dbReference type="EC" id="2.8.2.1" evidence="5"/>
<dbReference type="EMBL" id="FN648464">
    <property type="protein sequence ID" value="CBN74444.1"/>
    <property type="molecule type" value="Genomic_DNA"/>
</dbReference>
<evidence type="ECO:0000313" key="6">
    <source>
        <dbReference type="Proteomes" id="UP000002630"/>
    </source>
</evidence>
<dbReference type="GO" id="GO:0004062">
    <property type="term" value="F:aryl sulfotransferase activity"/>
    <property type="evidence" value="ECO:0007669"/>
    <property type="project" value="UniProtKB-EC"/>
</dbReference>
<dbReference type="OrthoDB" id="205623at2759"/>
<evidence type="ECO:0000313" key="5">
    <source>
        <dbReference type="EMBL" id="CBN74444.1"/>
    </source>
</evidence>
<dbReference type="AlphaFoldDB" id="D8LJX5"/>
<dbReference type="PANTHER" id="PTHR11783">
    <property type="entry name" value="SULFOTRANSFERASE SULT"/>
    <property type="match status" value="1"/>
</dbReference>
<accession>D8LJX5</accession>
<feature type="region of interest" description="Disordered" evidence="3">
    <location>
        <begin position="1"/>
        <end position="33"/>
    </location>
</feature>
<sequence>MEGASKMSSQMDQQQQRTPFRELPRRPKMPLPPRWLMLDDTSRNIVNIHSMVNGVCQLYRQEENATNELIRTFETRDDDVFVCTFSKSGTTWVQQIITLLLNGGVQGEKSYSEAVPWMEWLTFKFGEHEDPAIRDAEAKGWTLATIKSTPDRRFMKTHANLKNLPAGSAKGLKVIYVARNPKDVCVSLYHHVKNKRPDTFSGEFSDHIRSFVEGSQMNGPWFDHVLEWWEAANADPEHILFLHYEAMLAEPQEHIRKIAEFAGINYTPDILAKADAASSLSAMKRNPKTNLYPSKKHLRKGGAGGWRDSFTVRESEAFDEIYREQMEGSGLRMDFGEGLVM</sequence>
<organism evidence="5 6">
    <name type="scientific">Ectocarpus siliculosus</name>
    <name type="common">Brown alga</name>
    <name type="synonym">Conferva siliculosa</name>
    <dbReference type="NCBI Taxonomy" id="2880"/>
    <lineage>
        <taxon>Eukaryota</taxon>
        <taxon>Sar</taxon>
        <taxon>Stramenopiles</taxon>
        <taxon>Ochrophyta</taxon>
        <taxon>PX clade</taxon>
        <taxon>Phaeophyceae</taxon>
        <taxon>Ectocarpales</taxon>
        <taxon>Ectocarpaceae</taxon>
        <taxon>Ectocarpus</taxon>
    </lineage>
</organism>